<gene>
    <name evidence="2" type="ORF">SAMN05421739_101515</name>
</gene>
<feature type="chain" id="PRO_5011595059" evidence="1">
    <location>
        <begin position="23"/>
        <end position="274"/>
    </location>
</feature>
<protein>
    <submittedName>
        <fullName evidence="2">L,D-transpeptidase catalytic domain</fullName>
    </submittedName>
</protein>
<dbReference type="Pfam" id="PF13645">
    <property type="entry name" value="YkuD_2"/>
    <property type="match status" value="1"/>
</dbReference>
<proteinExistence type="predicted"/>
<accession>A0A1I2MWZ9</accession>
<dbReference type="STRING" id="1436961.SAMN05421739_101515"/>
<dbReference type="OrthoDB" id="9815195at2"/>
<evidence type="ECO:0000256" key="1">
    <source>
        <dbReference type="SAM" id="SignalP"/>
    </source>
</evidence>
<reference evidence="3" key="1">
    <citation type="submission" date="2016-10" db="EMBL/GenBank/DDBJ databases">
        <authorList>
            <person name="Varghese N."/>
            <person name="Submissions S."/>
        </authorList>
    </citation>
    <scope>NUCLEOTIDE SEQUENCE [LARGE SCALE GENOMIC DNA]</scope>
    <source>
        <strain evidence="3">LP51</strain>
    </source>
</reference>
<dbReference type="RefSeq" id="WP_092098706.1">
    <property type="nucleotide sequence ID" value="NZ_FOOT01000001.1"/>
</dbReference>
<name>A0A1I2MWZ9_9BACT</name>
<organism evidence="2 3">
    <name type="scientific">Pontibacter chinhatensis</name>
    <dbReference type="NCBI Taxonomy" id="1436961"/>
    <lineage>
        <taxon>Bacteria</taxon>
        <taxon>Pseudomonadati</taxon>
        <taxon>Bacteroidota</taxon>
        <taxon>Cytophagia</taxon>
        <taxon>Cytophagales</taxon>
        <taxon>Hymenobacteraceae</taxon>
        <taxon>Pontibacter</taxon>
    </lineage>
</organism>
<keyword evidence="1" id="KW-0732">Signal</keyword>
<dbReference type="InterPro" id="IPR032676">
    <property type="entry name" value="YkuD_2"/>
</dbReference>
<evidence type="ECO:0000313" key="2">
    <source>
        <dbReference type="EMBL" id="SFF96115.1"/>
    </source>
</evidence>
<evidence type="ECO:0000313" key="3">
    <source>
        <dbReference type="Proteomes" id="UP000198724"/>
    </source>
</evidence>
<dbReference type="PANTHER" id="PTHR38477">
    <property type="entry name" value="HYPOTHETICAL EXPORTED PROTEIN"/>
    <property type="match status" value="1"/>
</dbReference>
<dbReference type="EMBL" id="FOOT01000001">
    <property type="protein sequence ID" value="SFF96115.1"/>
    <property type="molecule type" value="Genomic_DNA"/>
</dbReference>
<sequence>MVRVFLTAITLGLLSFNSPASAPEPAAANPAALEARADALLAHGGAEGAAAAAMEVAFNNHVKELYDAASLAQKGLSYDVFEKAVVGFQNFKRLQMVAPEKSILSVVDFTKSSTQKRLWIIDLNNKKVLFNTLVAHGRNTGQNTATQFSNEYGSNKSSLGFYITDATYYGKHGLSLRLQGMDEGFNHKAMERAIVVHGADYATEAFVKQNGRLGRSLGCPAVPTEVSKQVIETIKDQSVLYIHGKDATYTSRFLDNSKAIEYFAAQTLTDVLNS</sequence>
<dbReference type="Proteomes" id="UP000198724">
    <property type="component" value="Unassembled WGS sequence"/>
</dbReference>
<feature type="signal peptide" evidence="1">
    <location>
        <begin position="1"/>
        <end position="22"/>
    </location>
</feature>
<keyword evidence="3" id="KW-1185">Reference proteome</keyword>
<dbReference type="PANTHER" id="PTHR38477:SF1">
    <property type="entry name" value="MUREIN L,D-TRANSPEPTIDASE CATALYTIC DOMAIN FAMILY PROTEIN"/>
    <property type="match status" value="1"/>
</dbReference>
<dbReference type="AlphaFoldDB" id="A0A1I2MWZ9"/>